<dbReference type="Gene3D" id="3.40.190.10">
    <property type="entry name" value="Periplasmic binding protein-like II"/>
    <property type="match status" value="1"/>
</dbReference>
<name>U2M7B4_TRESO</name>
<dbReference type="Proteomes" id="UP000016646">
    <property type="component" value="Unassembled WGS sequence"/>
</dbReference>
<dbReference type="Pfam" id="PF01547">
    <property type="entry name" value="SBP_bac_1"/>
    <property type="match status" value="1"/>
</dbReference>
<evidence type="ECO:0000256" key="3">
    <source>
        <dbReference type="ARBA" id="ARBA00022729"/>
    </source>
</evidence>
<dbReference type="GO" id="GO:0015768">
    <property type="term" value="P:maltose transport"/>
    <property type="evidence" value="ECO:0007669"/>
    <property type="project" value="TreeGrafter"/>
</dbReference>
<sequence length="432" mass="48150">MQIFESVIKKSGGIMKKLVSIALVSIIAFAAFATGGSDAAASGKKSTVRIMVWSSTYDQKLAPNNIEADFEEKYPQYDLVIDKIDYNDLDKQTLLSHSTGNDYDVIMVNHSSLSSFVKGGVVAPLDKYLKDGSIDLSYFSERAVNASRFGGKMYGIPFDPDCRILAYNVKILRELGMQPPKNTDDMLKIAKAGYKKGYYAMAGGLNRSTFCVYDLGGFMLNWGIHVYEQDKNGKYVARLGTPEAVDYMKWAQQMYACMPQDGNLDNTVARSMFAQGKVVMMWWTPSQIASVIPKFADRADLDFVQMPVGPTGYRSSAMGGYMWGIGSGAKNPDGAWAFLRYALQPEVQGKIARGLPADSRAFDYPPFNKPDYAVFREQLVKAEYPCPLTSVLPKVFETWNRRYSECMMKLITPEEACRLGQQEVQAVLDTIK</sequence>
<evidence type="ECO:0000256" key="4">
    <source>
        <dbReference type="SAM" id="SignalP"/>
    </source>
</evidence>
<protein>
    <submittedName>
        <fullName evidence="5">ABC transporter, solute-binding protein</fullName>
    </submittedName>
</protein>
<feature type="chain" id="PRO_5004632408" evidence="4">
    <location>
        <begin position="34"/>
        <end position="432"/>
    </location>
</feature>
<keyword evidence="2" id="KW-0813">Transport</keyword>
<dbReference type="GO" id="GO:0055052">
    <property type="term" value="C:ATP-binding cassette (ABC) transporter complex, substrate-binding subunit-containing"/>
    <property type="evidence" value="ECO:0007669"/>
    <property type="project" value="TreeGrafter"/>
</dbReference>
<proteinExistence type="inferred from homology"/>
<accession>U2M7B4</accession>
<reference evidence="7 8" key="1">
    <citation type="submission" date="2013-08" db="EMBL/GenBank/DDBJ databases">
        <authorList>
            <person name="Durkin A.S."/>
            <person name="Haft D.R."/>
            <person name="McCorrison J."/>
            <person name="Torralba M."/>
            <person name="Gillis M."/>
            <person name="Haft D.H."/>
            <person name="Methe B."/>
            <person name="Sutton G."/>
            <person name="Nelson K.E."/>
        </authorList>
    </citation>
    <scope>NUCLEOTIDE SEQUENCE [LARGE SCALE GENOMIC DNA]</scope>
    <source>
        <strain evidence="6 8">ATCC 35536</strain>
        <strain evidence="5 7">VPI DR56BR1116</strain>
    </source>
</reference>
<dbReference type="GO" id="GO:0042956">
    <property type="term" value="P:maltodextrin transmembrane transport"/>
    <property type="evidence" value="ECO:0007669"/>
    <property type="project" value="TreeGrafter"/>
</dbReference>
<keyword evidence="8" id="KW-1185">Reference proteome</keyword>
<dbReference type="InterPro" id="IPR006059">
    <property type="entry name" value="SBP"/>
</dbReference>
<evidence type="ECO:0000256" key="2">
    <source>
        <dbReference type="ARBA" id="ARBA00022448"/>
    </source>
</evidence>
<evidence type="ECO:0000313" key="5">
    <source>
        <dbReference type="EMBL" id="ERF60432.1"/>
    </source>
</evidence>
<dbReference type="eggNOG" id="COG1653">
    <property type="taxonomic scope" value="Bacteria"/>
</dbReference>
<evidence type="ECO:0000313" key="6">
    <source>
        <dbReference type="EMBL" id="ERJ97629.1"/>
    </source>
</evidence>
<dbReference type="AlphaFoldDB" id="U2M7B4"/>
<keyword evidence="3 4" id="KW-0732">Signal</keyword>
<organism evidence="5 7">
    <name type="scientific">Treponema socranskii subsp. socranskii VPI DR56BR1116 = ATCC 35536</name>
    <dbReference type="NCBI Taxonomy" id="1125725"/>
    <lineage>
        <taxon>Bacteria</taxon>
        <taxon>Pseudomonadati</taxon>
        <taxon>Spirochaetota</taxon>
        <taxon>Spirochaetia</taxon>
        <taxon>Spirochaetales</taxon>
        <taxon>Treponemataceae</taxon>
        <taxon>Treponema</taxon>
    </lineage>
</organism>
<comment type="similarity">
    <text evidence="1">Belongs to the bacterial solute-binding protein 1 family.</text>
</comment>
<gene>
    <name evidence="6" type="ORF">HMPREF0860_0357</name>
    <name evidence="5" type="ORF">HMPREF1325_2570</name>
</gene>
<evidence type="ECO:0000313" key="7">
    <source>
        <dbReference type="Proteomes" id="UP000016412"/>
    </source>
</evidence>
<dbReference type="SUPFAM" id="SSF53850">
    <property type="entry name" value="Periplasmic binding protein-like II"/>
    <property type="match status" value="1"/>
</dbReference>
<evidence type="ECO:0000313" key="8">
    <source>
        <dbReference type="Proteomes" id="UP000016646"/>
    </source>
</evidence>
<comment type="caution">
    <text evidence="5">The sequence shown here is derived from an EMBL/GenBank/DDBJ whole genome shotgun (WGS) entry which is preliminary data.</text>
</comment>
<dbReference type="EMBL" id="AUZJ01000043">
    <property type="protein sequence ID" value="ERF60432.1"/>
    <property type="molecule type" value="Genomic_DNA"/>
</dbReference>
<dbReference type="EMBL" id="AVQI01000084">
    <property type="protein sequence ID" value="ERJ97629.1"/>
    <property type="molecule type" value="Genomic_DNA"/>
</dbReference>
<dbReference type="PATRIC" id="fig|1125725.3.peg.1743"/>
<dbReference type="STRING" id="1125725.HMPREF1325_2570"/>
<dbReference type="CDD" id="cd13585">
    <property type="entry name" value="PBP2_TMBP_like"/>
    <property type="match status" value="1"/>
</dbReference>
<dbReference type="PANTHER" id="PTHR30061:SF50">
    <property type="entry name" value="MALTOSE_MALTODEXTRIN-BINDING PERIPLASMIC PROTEIN"/>
    <property type="match status" value="1"/>
</dbReference>
<dbReference type="GO" id="GO:1901982">
    <property type="term" value="F:maltose binding"/>
    <property type="evidence" value="ECO:0007669"/>
    <property type="project" value="TreeGrafter"/>
</dbReference>
<dbReference type="Proteomes" id="UP000016412">
    <property type="component" value="Unassembled WGS sequence"/>
</dbReference>
<dbReference type="PANTHER" id="PTHR30061">
    <property type="entry name" value="MALTOSE-BINDING PERIPLASMIC PROTEIN"/>
    <property type="match status" value="1"/>
</dbReference>
<feature type="signal peptide" evidence="4">
    <location>
        <begin position="1"/>
        <end position="33"/>
    </location>
</feature>
<evidence type="ECO:0000256" key="1">
    <source>
        <dbReference type="ARBA" id="ARBA00008520"/>
    </source>
</evidence>